<dbReference type="STRING" id="1125712.HMPREF1316_2079"/>
<accession>U2VD40</accession>
<dbReference type="InterPro" id="IPR013325">
    <property type="entry name" value="RNA_pol_sigma_r2"/>
</dbReference>
<reference evidence="2 3" key="1">
    <citation type="submission" date="2013-08" db="EMBL/GenBank/DDBJ databases">
        <authorList>
            <person name="Durkin A.S."/>
            <person name="Haft D.R."/>
            <person name="McCorrison J."/>
            <person name="Torralba M."/>
            <person name="Gillis M."/>
            <person name="Haft D.H."/>
            <person name="Methe B."/>
            <person name="Sutton G."/>
            <person name="Nelson K.E."/>
        </authorList>
    </citation>
    <scope>NUCLEOTIDE SEQUENCE [LARGE SCALE GENOMIC DNA]</scope>
    <source>
        <strain evidence="2 3">F0195</strain>
    </source>
</reference>
<dbReference type="Pfam" id="PF04542">
    <property type="entry name" value="Sigma70_r2"/>
    <property type="match status" value="1"/>
</dbReference>
<dbReference type="RefSeq" id="WP_021725086.1">
    <property type="nucleotide sequence ID" value="NZ_AWEZ01000008.1"/>
</dbReference>
<dbReference type="Proteomes" id="UP000016638">
    <property type="component" value="Unassembled WGS sequence"/>
</dbReference>
<comment type="caution">
    <text evidence="2">The sequence shown here is derived from an EMBL/GenBank/DDBJ whole genome shotgun (WGS) entry which is preliminary data.</text>
</comment>
<feature type="domain" description="RNA polymerase sigma-70 region 2" evidence="1">
    <location>
        <begin position="18"/>
        <end position="53"/>
    </location>
</feature>
<keyword evidence="3" id="KW-1185">Reference proteome</keyword>
<gene>
    <name evidence="2" type="ORF">HMPREF1316_2079</name>
</gene>
<proteinExistence type="predicted"/>
<evidence type="ECO:0000259" key="1">
    <source>
        <dbReference type="Pfam" id="PF04542"/>
    </source>
</evidence>
<dbReference type="GO" id="GO:0003700">
    <property type="term" value="F:DNA-binding transcription factor activity"/>
    <property type="evidence" value="ECO:0007669"/>
    <property type="project" value="InterPro"/>
</dbReference>
<sequence>MLRGRDREREVQREARRLVDTYGDLAMRLAYTYLGSRQDAEDVSQDVLCKLIARHTPFNCVLSR</sequence>
<protein>
    <submittedName>
        <fullName evidence="2">Sigma-70 region 2 domain protein</fullName>
    </submittedName>
</protein>
<evidence type="ECO:0000313" key="2">
    <source>
        <dbReference type="EMBL" id="ERL10501.1"/>
    </source>
</evidence>
<dbReference type="AlphaFoldDB" id="U2VD40"/>
<dbReference type="PATRIC" id="fig|1125712.3.peg.283"/>
<dbReference type="OrthoDB" id="9784272at2"/>
<dbReference type="EMBL" id="AWEZ01000008">
    <property type="protein sequence ID" value="ERL10501.1"/>
    <property type="molecule type" value="Genomic_DNA"/>
</dbReference>
<dbReference type="InterPro" id="IPR007627">
    <property type="entry name" value="RNA_pol_sigma70_r2"/>
</dbReference>
<dbReference type="SUPFAM" id="SSF88946">
    <property type="entry name" value="Sigma2 domain of RNA polymerase sigma factors"/>
    <property type="match status" value="1"/>
</dbReference>
<dbReference type="Gene3D" id="1.10.1740.10">
    <property type="match status" value="1"/>
</dbReference>
<organism evidence="2 3">
    <name type="scientific">Olsenella profusa F0195</name>
    <dbReference type="NCBI Taxonomy" id="1125712"/>
    <lineage>
        <taxon>Bacteria</taxon>
        <taxon>Bacillati</taxon>
        <taxon>Actinomycetota</taxon>
        <taxon>Coriobacteriia</taxon>
        <taxon>Coriobacteriales</taxon>
        <taxon>Atopobiaceae</taxon>
        <taxon>Olsenella</taxon>
    </lineage>
</organism>
<dbReference type="GO" id="GO:0006352">
    <property type="term" value="P:DNA-templated transcription initiation"/>
    <property type="evidence" value="ECO:0007669"/>
    <property type="project" value="InterPro"/>
</dbReference>
<evidence type="ECO:0000313" key="3">
    <source>
        <dbReference type="Proteomes" id="UP000016638"/>
    </source>
</evidence>
<name>U2VD40_9ACTN</name>